<feature type="site" description="Important for enzyme activity" evidence="7">
    <location>
        <position position="184"/>
    </location>
</feature>
<evidence type="ECO:0000256" key="1">
    <source>
        <dbReference type="ARBA" id="ARBA00000707"/>
    </source>
</evidence>
<feature type="domain" description="UCH catalytic" evidence="10">
    <location>
        <begin position="5"/>
        <end position="230"/>
    </location>
</feature>
<dbReference type="InterPro" id="IPR057254">
    <property type="entry name" value="UCH_AS"/>
</dbReference>
<dbReference type="InterPro" id="IPR001578">
    <property type="entry name" value="Peptidase_C12_UCH"/>
</dbReference>
<accession>A0ABQ6MHV5</accession>
<feature type="region of interest" description="Disordered" evidence="9">
    <location>
        <begin position="140"/>
        <end position="164"/>
    </location>
</feature>
<comment type="caution">
    <text evidence="11">The sequence shown here is derived from an EMBL/GenBank/DDBJ whole genome shotgun (WGS) entry which is preliminary data.</text>
</comment>
<dbReference type="PANTHER" id="PTHR10589">
    <property type="entry name" value="UBIQUITIN CARBOXYL-TERMINAL HYDROLASE"/>
    <property type="match status" value="1"/>
</dbReference>
<evidence type="ECO:0000313" key="12">
    <source>
        <dbReference type="Proteomes" id="UP001165060"/>
    </source>
</evidence>
<comment type="catalytic activity">
    <reaction evidence="1 7 8">
        <text>Thiol-dependent hydrolysis of ester, thioester, amide, peptide and isopeptide bonds formed by the C-terminal Gly of ubiquitin (a 76-residue protein attached to proteins as an intracellular targeting signal).</text>
        <dbReference type="EC" id="3.4.19.12"/>
    </reaction>
</comment>
<dbReference type="PRINTS" id="PR00707">
    <property type="entry name" value="UBCTHYDRLASE"/>
</dbReference>
<dbReference type="EMBL" id="BRYB01000245">
    <property type="protein sequence ID" value="GMI26113.1"/>
    <property type="molecule type" value="Genomic_DNA"/>
</dbReference>
<evidence type="ECO:0000259" key="10">
    <source>
        <dbReference type="PROSITE" id="PS52048"/>
    </source>
</evidence>
<keyword evidence="6 7" id="KW-0788">Thiol protease</keyword>
<dbReference type="PROSITE" id="PS00140">
    <property type="entry name" value="UCH_1"/>
    <property type="match status" value="1"/>
</dbReference>
<dbReference type="InterPro" id="IPR038765">
    <property type="entry name" value="Papain-like_cys_pep_sf"/>
</dbReference>
<name>A0ABQ6MHV5_9STRA</name>
<evidence type="ECO:0000256" key="8">
    <source>
        <dbReference type="RuleBase" id="RU361215"/>
    </source>
</evidence>
<dbReference type="PANTHER" id="PTHR10589:SF17">
    <property type="entry name" value="UBIQUITIN CARBOXYL-TERMINAL HYDROLASE"/>
    <property type="match status" value="1"/>
</dbReference>
<evidence type="ECO:0000256" key="5">
    <source>
        <dbReference type="ARBA" id="ARBA00022801"/>
    </source>
</evidence>
<evidence type="ECO:0000256" key="9">
    <source>
        <dbReference type="SAM" id="MobiDB-lite"/>
    </source>
</evidence>
<evidence type="ECO:0000313" key="11">
    <source>
        <dbReference type="EMBL" id="GMI26113.1"/>
    </source>
</evidence>
<keyword evidence="4 7" id="KW-0833">Ubl conjugation pathway</keyword>
<evidence type="ECO:0000256" key="6">
    <source>
        <dbReference type="ARBA" id="ARBA00022807"/>
    </source>
</evidence>
<keyword evidence="3 7" id="KW-0645">Protease</keyword>
<keyword evidence="5 7" id="KW-0378">Hydrolase</keyword>
<feature type="site" description="Transition state stabilizer" evidence="7">
    <location>
        <position position="85"/>
    </location>
</feature>
<dbReference type="Proteomes" id="UP001165060">
    <property type="component" value="Unassembled WGS sequence"/>
</dbReference>
<evidence type="ECO:0000256" key="2">
    <source>
        <dbReference type="ARBA" id="ARBA00009326"/>
    </source>
</evidence>
<evidence type="ECO:0000256" key="4">
    <source>
        <dbReference type="ARBA" id="ARBA00022786"/>
    </source>
</evidence>
<dbReference type="PROSITE" id="PS52048">
    <property type="entry name" value="UCH_DOMAIN"/>
    <property type="match status" value="1"/>
</dbReference>
<feature type="active site" description="Nucleophile" evidence="7">
    <location>
        <position position="91"/>
    </location>
</feature>
<sequence>MPERRWKPLESNPEAIQSYARSLGLSDGYTFADVVACEEWALDMLPGPAKAFVFLYPITEIQETYHKENLSPPHPAGASLVGIKQNIGNACGTIALLHSVANLLPADPSILAAGDSFLRDFCEKGGATPDERAAFLEGSDDLEKKHASAASSAENSTDTPDQEDKVNDHFVAFAEVSGGVYELDGRREGGKGTYHGEAGDNWRMKALGLMQEYMARDPSQHKFNIIAVCGPA</sequence>
<gene>
    <name evidence="11" type="ORF">TeGR_g11131</name>
</gene>
<comment type="similarity">
    <text evidence="2 7 8">Belongs to the peptidase C12 family.</text>
</comment>
<dbReference type="SUPFAM" id="SSF54001">
    <property type="entry name" value="Cysteine proteinases"/>
    <property type="match status" value="1"/>
</dbReference>
<evidence type="ECO:0000256" key="7">
    <source>
        <dbReference type="PROSITE-ProRule" id="PRU01393"/>
    </source>
</evidence>
<reference evidence="11 12" key="1">
    <citation type="journal article" date="2023" name="Commun. Biol.">
        <title>Genome analysis of Parmales, the sister group of diatoms, reveals the evolutionary specialization of diatoms from phago-mixotrophs to photoautotrophs.</title>
        <authorList>
            <person name="Ban H."/>
            <person name="Sato S."/>
            <person name="Yoshikawa S."/>
            <person name="Yamada K."/>
            <person name="Nakamura Y."/>
            <person name="Ichinomiya M."/>
            <person name="Sato N."/>
            <person name="Blanc-Mathieu R."/>
            <person name="Endo H."/>
            <person name="Kuwata A."/>
            <person name="Ogata H."/>
        </authorList>
    </citation>
    <scope>NUCLEOTIDE SEQUENCE [LARGE SCALE GENOMIC DNA]</scope>
</reference>
<keyword evidence="12" id="KW-1185">Reference proteome</keyword>
<organism evidence="11 12">
    <name type="scientific">Tetraparma gracilis</name>
    <dbReference type="NCBI Taxonomy" id="2962635"/>
    <lineage>
        <taxon>Eukaryota</taxon>
        <taxon>Sar</taxon>
        <taxon>Stramenopiles</taxon>
        <taxon>Ochrophyta</taxon>
        <taxon>Bolidophyceae</taxon>
        <taxon>Parmales</taxon>
        <taxon>Triparmaceae</taxon>
        <taxon>Tetraparma</taxon>
    </lineage>
</organism>
<evidence type="ECO:0000256" key="3">
    <source>
        <dbReference type="ARBA" id="ARBA00022670"/>
    </source>
</evidence>
<feature type="active site" description="Proton donor" evidence="7">
    <location>
        <position position="169"/>
    </location>
</feature>
<protein>
    <recommendedName>
        <fullName evidence="8">Ubiquitin carboxyl-terminal hydrolase</fullName>
        <ecNumber evidence="8">3.4.19.12</ecNumber>
    </recommendedName>
</protein>
<dbReference type="InterPro" id="IPR036959">
    <property type="entry name" value="Peptidase_C12_UCH_sf"/>
</dbReference>
<dbReference type="EC" id="3.4.19.12" evidence="8"/>
<dbReference type="Gene3D" id="3.40.532.10">
    <property type="entry name" value="Peptidase C12, ubiquitin carboxyl-terminal hydrolase"/>
    <property type="match status" value="1"/>
</dbReference>
<dbReference type="Pfam" id="PF01088">
    <property type="entry name" value="Peptidase_C12"/>
    <property type="match status" value="1"/>
</dbReference>
<proteinExistence type="inferred from homology"/>